<reference evidence="2" key="1">
    <citation type="journal article" date="2021" name="New Phytol.">
        <title>Evolutionary innovations through gain and loss of genes in the ectomycorrhizal Boletales.</title>
        <authorList>
            <person name="Wu G."/>
            <person name="Miyauchi S."/>
            <person name="Morin E."/>
            <person name="Kuo A."/>
            <person name="Drula E."/>
            <person name="Varga T."/>
            <person name="Kohler A."/>
            <person name="Feng B."/>
            <person name="Cao Y."/>
            <person name="Lipzen A."/>
            <person name="Daum C."/>
            <person name="Hundley H."/>
            <person name="Pangilinan J."/>
            <person name="Johnson J."/>
            <person name="Barry K."/>
            <person name="LaButti K."/>
            <person name="Ng V."/>
            <person name="Ahrendt S."/>
            <person name="Min B."/>
            <person name="Choi I.G."/>
            <person name="Park H."/>
            <person name="Plett J.M."/>
            <person name="Magnuson J."/>
            <person name="Spatafora J.W."/>
            <person name="Nagy L.G."/>
            <person name="Henrissat B."/>
            <person name="Grigoriev I.V."/>
            <person name="Yang Z.L."/>
            <person name="Xu J."/>
            <person name="Martin F.M."/>
        </authorList>
    </citation>
    <scope>NUCLEOTIDE SEQUENCE</scope>
    <source>
        <strain evidence="2">KKN 215</strain>
    </source>
</reference>
<organism evidence="2 3">
    <name type="scientific">Cristinia sonorae</name>
    <dbReference type="NCBI Taxonomy" id="1940300"/>
    <lineage>
        <taxon>Eukaryota</taxon>
        <taxon>Fungi</taxon>
        <taxon>Dikarya</taxon>
        <taxon>Basidiomycota</taxon>
        <taxon>Agaricomycotina</taxon>
        <taxon>Agaricomycetes</taxon>
        <taxon>Agaricomycetidae</taxon>
        <taxon>Agaricales</taxon>
        <taxon>Pleurotineae</taxon>
        <taxon>Stephanosporaceae</taxon>
        <taxon>Cristinia</taxon>
    </lineage>
</organism>
<evidence type="ECO:0000256" key="1">
    <source>
        <dbReference type="SAM" id="Phobius"/>
    </source>
</evidence>
<feature type="transmembrane region" description="Helical" evidence="1">
    <location>
        <begin position="77"/>
        <end position="97"/>
    </location>
</feature>
<accession>A0A8K0V2E4</accession>
<keyword evidence="1" id="KW-0472">Membrane</keyword>
<keyword evidence="1" id="KW-1133">Transmembrane helix</keyword>
<name>A0A8K0V2E4_9AGAR</name>
<feature type="transmembrane region" description="Helical" evidence="1">
    <location>
        <begin position="29"/>
        <end position="49"/>
    </location>
</feature>
<dbReference type="AlphaFoldDB" id="A0A8K0V2E4"/>
<keyword evidence="3" id="KW-1185">Reference proteome</keyword>
<evidence type="ECO:0000313" key="3">
    <source>
        <dbReference type="Proteomes" id="UP000813824"/>
    </source>
</evidence>
<dbReference type="EMBL" id="JAEVFJ010000001">
    <property type="protein sequence ID" value="KAH8108057.1"/>
    <property type="molecule type" value="Genomic_DNA"/>
</dbReference>
<protein>
    <submittedName>
        <fullName evidence="2">Uncharacterized protein</fullName>
    </submittedName>
</protein>
<gene>
    <name evidence="2" type="ORF">BXZ70DRAFT_33436</name>
</gene>
<dbReference type="Proteomes" id="UP000813824">
    <property type="component" value="Unassembled WGS sequence"/>
</dbReference>
<keyword evidence="1" id="KW-0812">Transmembrane</keyword>
<sequence>MCTEVLAIMSTQAVHYPANIDGARRQLQVFGLCGIIMSLLGIVKPSFLFKSVHPILEFIGKHTGLAVIRPPTTPREYALNAFTFAFSLHIGYIYLFFSGPLWNRGGRVIVEAGLAD</sequence>
<proteinExistence type="predicted"/>
<evidence type="ECO:0000313" key="2">
    <source>
        <dbReference type="EMBL" id="KAH8108057.1"/>
    </source>
</evidence>
<comment type="caution">
    <text evidence="2">The sequence shown here is derived from an EMBL/GenBank/DDBJ whole genome shotgun (WGS) entry which is preliminary data.</text>
</comment>